<accession>A0A1X7VN08</accession>
<evidence type="ECO:0000313" key="4">
    <source>
        <dbReference type="Proteomes" id="UP000007879"/>
    </source>
</evidence>
<evidence type="ECO:0000259" key="2">
    <source>
        <dbReference type="PROSITE" id="PS50213"/>
    </source>
</evidence>
<dbReference type="PANTHER" id="PTHR10900">
    <property type="entry name" value="PERIOSTIN-RELATED"/>
    <property type="match status" value="1"/>
</dbReference>
<dbReference type="GO" id="GO:0050839">
    <property type="term" value="F:cell adhesion molecule binding"/>
    <property type="evidence" value="ECO:0007669"/>
    <property type="project" value="TreeGrafter"/>
</dbReference>
<dbReference type="Gene3D" id="2.30.180.10">
    <property type="entry name" value="FAS1 domain"/>
    <property type="match status" value="2"/>
</dbReference>
<dbReference type="InterPro" id="IPR050904">
    <property type="entry name" value="Adhesion/Biosynth-related"/>
</dbReference>
<keyword evidence="1" id="KW-0732">Signal</keyword>
<dbReference type="Proteomes" id="UP000007879">
    <property type="component" value="Unassembled WGS sequence"/>
</dbReference>
<dbReference type="PROSITE" id="PS50213">
    <property type="entry name" value="FAS1"/>
    <property type="match status" value="2"/>
</dbReference>
<dbReference type="SMART" id="SM00554">
    <property type="entry name" value="FAS1"/>
    <property type="match status" value="2"/>
</dbReference>
<dbReference type="InParanoid" id="A0A1X7VN08"/>
<feature type="domain" description="FAS1" evidence="2">
    <location>
        <begin position="287"/>
        <end position="444"/>
    </location>
</feature>
<dbReference type="EnsemblMetazoa" id="XM_020007410.1">
    <property type="protein sequence ID" value="XP_019862969.1"/>
    <property type="gene ID" value="LOC109591749"/>
</dbReference>
<reference evidence="4" key="1">
    <citation type="journal article" date="2010" name="Nature">
        <title>The Amphimedon queenslandica genome and the evolution of animal complexity.</title>
        <authorList>
            <person name="Srivastava M."/>
            <person name="Simakov O."/>
            <person name="Chapman J."/>
            <person name="Fahey B."/>
            <person name="Gauthier M.E."/>
            <person name="Mitros T."/>
            <person name="Richards G.S."/>
            <person name="Conaco C."/>
            <person name="Dacre M."/>
            <person name="Hellsten U."/>
            <person name="Larroux C."/>
            <person name="Putnam N.H."/>
            <person name="Stanke M."/>
            <person name="Adamska M."/>
            <person name="Darling A."/>
            <person name="Degnan S.M."/>
            <person name="Oakley T.H."/>
            <person name="Plachetzki D.C."/>
            <person name="Zhai Y."/>
            <person name="Adamski M."/>
            <person name="Calcino A."/>
            <person name="Cummins S.F."/>
            <person name="Goodstein D.M."/>
            <person name="Harris C."/>
            <person name="Jackson D.J."/>
            <person name="Leys S.P."/>
            <person name="Shu S."/>
            <person name="Woodcroft B.J."/>
            <person name="Vervoort M."/>
            <person name="Kosik K.S."/>
            <person name="Manning G."/>
            <person name="Degnan B.M."/>
            <person name="Rokhsar D.S."/>
        </authorList>
    </citation>
    <scope>NUCLEOTIDE SEQUENCE [LARGE SCALE GENOMIC DNA]</scope>
</reference>
<evidence type="ECO:0000313" key="3">
    <source>
        <dbReference type="EnsemblMetazoa" id="Aqu2.1.41220_001"/>
    </source>
</evidence>
<sequence>MKVLLLLSALFCLTAAYGVRVGQSCHHYSRPCGVKRLLNEETAACLTSICRGPNVCIKTRTYMRQYYSYTYQRECRTVYSYWYRRYRTYCRMSCQNTGNCNVNRTSTIKEYHCCDGFTTRTSKHNYLNYWYRESAWYLKKYGCPRTLFNSTFDCLSNLGLTLFSQLLSDNLKNMLGNSTSTDKYTIFGSPNELLSRAEFPPNETERVLRSHIIKRNIQSPMLYNGLKKESIAKGYFIHISAGYINANYWSTRNVDYFINGLRLIAPDACIAKNGVVHVIEGVINSSNKTIAEVVSATPSFSSLESLLVKANLLSSLNNTHGFLMTLFAPNNTAFQVGSSDLKVDIIRCLLSNNNSASLTTFLKYLTVCNAEYSSVLENKTQLLSEYRCPYTSWYSYRSSCHRSCKVIPINVNDDGIQVGQTGSRINKPDIPASNGVIHQLNLPLVNPCLNLTSICANFAI</sequence>
<feature type="domain" description="FAS1" evidence="2">
    <location>
        <begin position="147"/>
        <end position="283"/>
    </location>
</feature>
<proteinExistence type="predicted"/>
<dbReference type="GO" id="GO:0005615">
    <property type="term" value="C:extracellular space"/>
    <property type="evidence" value="ECO:0007669"/>
    <property type="project" value="TreeGrafter"/>
</dbReference>
<dbReference type="GO" id="GO:0031012">
    <property type="term" value="C:extracellular matrix"/>
    <property type="evidence" value="ECO:0007669"/>
    <property type="project" value="TreeGrafter"/>
</dbReference>
<protein>
    <recommendedName>
        <fullName evidence="2">FAS1 domain-containing protein</fullName>
    </recommendedName>
</protein>
<dbReference type="InterPro" id="IPR000782">
    <property type="entry name" value="FAS1_domain"/>
</dbReference>
<gene>
    <name evidence="3" type="primary">109591749</name>
</gene>
<dbReference type="KEGG" id="aqu:109591749"/>
<feature type="signal peptide" evidence="1">
    <location>
        <begin position="1"/>
        <end position="18"/>
    </location>
</feature>
<dbReference type="OrthoDB" id="286301at2759"/>
<dbReference type="SUPFAM" id="SSF82153">
    <property type="entry name" value="FAS1 domain"/>
    <property type="match status" value="2"/>
</dbReference>
<reference evidence="3" key="2">
    <citation type="submission" date="2017-05" db="UniProtKB">
        <authorList>
            <consortium name="EnsemblMetazoa"/>
        </authorList>
    </citation>
    <scope>IDENTIFICATION</scope>
</reference>
<evidence type="ECO:0000256" key="1">
    <source>
        <dbReference type="SAM" id="SignalP"/>
    </source>
</evidence>
<dbReference type="Pfam" id="PF02469">
    <property type="entry name" value="Fasciclin"/>
    <property type="match status" value="2"/>
</dbReference>
<name>A0A1X7VN08_AMPQE</name>
<dbReference type="EnsemblMetazoa" id="Aqu2.1.41220_001">
    <property type="protein sequence ID" value="Aqu2.1.41220_001"/>
    <property type="gene ID" value="Aqu2.1.41220"/>
</dbReference>
<feature type="chain" id="PRO_5013390343" description="FAS1 domain-containing protein" evidence="1">
    <location>
        <begin position="19"/>
        <end position="460"/>
    </location>
</feature>
<dbReference type="GO" id="GO:0030198">
    <property type="term" value="P:extracellular matrix organization"/>
    <property type="evidence" value="ECO:0007669"/>
    <property type="project" value="TreeGrafter"/>
</dbReference>
<dbReference type="STRING" id="400682.A0A1X7VN08"/>
<dbReference type="GO" id="GO:0007155">
    <property type="term" value="P:cell adhesion"/>
    <property type="evidence" value="ECO:0007669"/>
    <property type="project" value="TreeGrafter"/>
</dbReference>
<dbReference type="AlphaFoldDB" id="A0A1X7VN08"/>
<organism evidence="3">
    <name type="scientific">Amphimedon queenslandica</name>
    <name type="common">Sponge</name>
    <dbReference type="NCBI Taxonomy" id="400682"/>
    <lineage>
        <taxon>Eukaryota</taxon>
        <taxon>Metazoa</taxon>
        <taxon>Porifera</taxon>
        <taxon>Demospongiae</taxon>
        <taxon>Heteroscleromorpha</taxon>
        <taxon>Haplosclerida</taxon>
        <taxon>Niphatidae</taxon>
        <taxon>Amphimedon</taxon>
    </lineage>
</organism>
<dbReference type="InterPro" id="IPR036378">
    <property type="entry name" value="FAS1_dom_sf"/>
</dbReference>
<dbReference type="PANTHER" id="PTHR10900:SF77">
    <property type="entry name" value="FI19380P1"/>
    <property type="match status" value="1"/>
</dbReference>
<keyword evidence="4" id="KW-1185">Reference proteome</keyword>